<keyword evidence="1" id="KW-0472">Membrane</keyword>
<keyword evidence="1" id="KW-1133">Transmembrane helix</keyword>
<reference evidence="3" key="1">
    <citation type="submission" date="2019-12" db="EMBL/GenBank/DDBJ databases">
        <title>Complete genome of Terracaulis silvestris 0127_4.</title>
        <authorList>
            <person name="Vieira S."/>
            <person name="Riedel T."/>
            <person name="Sproer C."/>
            <person name="Pascual J."/>
            <person name="Boedeker C."/>
            <person name="Overmann J."/>
        </authorList>
    </citation>
    <scope>NUCLEOTIDE SEQUENCE [LARGE SCALE GENOMIC DNA]</scope>
    <source>
        <strain evidence="3">0127_4</strain>
    </source>
</reference>
<accession>A0A6I6MU11</accession>
<feature type="transmembrane region" description="Helical" evidence="1">
    <location>
        <begin position="20"/>
        <end position="53"/>
    </location>
</feature>
<keyword evidence="3" id="KW-1185">Reference proteome</keyword>
<dbReference type="Proteomes" id="UP000431269">
    <property type="component" value="Chromosome"/>
</dbReference>
<keyword evidence="1" id="KW-0812">Transmembrane</keyword>
<dbReference type="EMBL" id="CP047045">
    <property type="protein sequence ID" value="QGZ95984.1"/>
    <property type="molecule type" value="Genomic_DNA"/>
</dbReference>
<proteinExistence type="predicted"/>
<evidence type="ECO:0000313" key="2">
    <source>
        <dbReference type="EMBL" id="QGZ95984.1"/>
    </source>
</evidence>
<evidence type="ECO:0000313" key="3">
    <source>
        <dbReference type="Proteomes" id="UP000431269"/>
    </source>
</evidence>
<dbReference type="AlphaFoldDB" id="A0A6I6MU11"/>
<sequence>MTANAADFGSATLSALLRAAGLLALAIGAALAFVFAFFAAVVVGLMIAGAALAMRIWPRRARAPQPSTPGVFEAHRTPNGWVVETSTRKS</sequence>
<gene>
    <name evidence="2" type="ORF">DSM104635_02840</name>
</gene>
<dbReference type="RefSeq" id="WP_158766804.1">
    <property type="nucleotide sequence ID" value="NZ_CP047045.1"/>
</dbReference>
<evidence type="ECO:0000256" key="1">
    <source>
        <dbReference type="SAM" id="Phobius"/>
    </source>
</evidence>
<protein>
    <submittedName>
        <fullName evidence="2">Uncharacterized protein</fullName>
    </submittedName>
</protein>
<name>A0A6I6MU11_9CAUL</name>
<organism evidence="2 3">
    <name type="scientific">Terricaulis silvestris</name>
    <dbReference type="NCBI Taxonomy" id="2686094"/>
    <lineage>
        <taxon>Bacteria</taxon>
        <taxon>Pseudomonadati</taxon>
        <taxon>Pseudomonadota</taxon>
        <taxon>Alphaproteobacteria</taxon>
        <taxon>Caulobacterales</taxon>
        <taxon>Caulobacteraceae</taxon>
        <taxon>Terricaulis</taxon>
    </lineage>
</organism>
<dbReference type="KEGG" id="tsv:DSM104635_02840"/>